<keyword evidence="14" id="KW-0732">Signal</keyword>
<feature type="transmembrane region" description="Helical" evidence="13">
    <location>
        <begin position="285"/>
        <end position="307"/>
    </location>
</feature>
<dbReference type="GO" id="GO:0022904">
    <property type="term" value="P:respiratory electron transport chain"/>
    <property type="evidence" value="ECO:0007669"/>
    <property type="project" value="InterPro"/>
</dbReference>
<feature type="chain" id="PRO_5009943637" evidence="14">
    <location>
        <begin position="38"/>
        <end position="352"/>
    </location>
</feature>
<feature type="transmembrane region" description="Helical" evidence="13">
    <location>
        <begin position="195"/>
        <end position="216"/>
    </location>
</feature>
<dbReference type="EMBL" id="FTOE01000009">
    <property type="protein sequence ID" value="SIS96070.1"/>
    <property type="molecule type" value="Genomic_DNA"/>
</dbReference>
<dbReference type="InterPro" id="IPR016174">
    <property type="entry name" value="Di-haem_cyt_TM"/>
</dbReference>
<keyword evidence="4" id="KW-0813">Transport</keyword>
<evidence type="ECO:0000256" key="4">
    <source>
        <dbReference type="ARBA" id="ARBA00022448"/>
    </source>
</evidence>
<dbReference type="AlphaFoldDB" id="A0A1N7NCQ7"/>
<keyword evidence="6" id="KW-0349">Heme</keyword>
<dbReference type="Gene3D" id="1.20.950.20">
    <property type="entry name" value="Transmembrane di-heme cytochromes, Chain C"/>
    <property type="match status" value="1"/>
</dbReference>
<name>A0A1N7NCQ7_9GAMM</name>
<evidence type="ECO:0000256" key="1">
    <source>
        <dbReference type="ARBA" id="ARBA00001971"/>
    </source>
</evidence>
<evidence type="ECO:0000259" key="15">
    <source>
        <dbReference type="Pfam" id="PF01292"/>
    </source>
</evidence>
<evidence type="ECO:0000256" key="12">
    <source>
        <dbReference type="ARBA" id="ARBA00023136"/>
    </source>
</evidence>
<feature type="transmembrane region" description="Helical" evidence="13">
    <location>
        <begin position="151"/>
        <end position="175"/>
    </location>
</feature>
<feature type="domain" description="Cytochrome b561 bacterial/Ni-hydrogenase" evidence="15">
    <location>
        <begin position="144"/>
        <end position="322"/>
    </location>
</feature>
<sequence>MIPHKWFSLKLPFHIILLPLLALTLALSLSFAGLTHAASASEGDASDTRSSAARSSTAKVAGFAGPEYWRAVQQGETGRTQSQAREANQLINVQGEEWRQWRNQWVTPIGAYALGGTLAVLLTFYLLVGQSKLASPRTGNTIERWKRFDRALHWTVATLFIILTISGLTLLYGKFFLRAALGDSLWGNYATACKLAHNYLGPLFVLGLLVMIIKWMKHNFFNSTDIKWFMQGGGMVGKAHPSAGYMNGGEKAWFWLLTIAGLVVCVSGLVMDFPNFDQYRETMQLANLIHGSVSLLLIAASFGHIYIGTAGTEGALEGMKTGHVDEAWAKQHHDLWYKEMKGEVRTEGTDRH</sequence>
<dbReference type="Proteomes" id="UP000185999">
    <property type="component" value="Unassembled WGS sequence"/>
</dbReference>
<feature type="transmembrane region" description="Helical" evidence="13">
    <location>
        <begin position="109"/>
        <end position="128"/>
    </location>
</feature>
<keyword evidence="8" id="KW-0479">Metal-binding</keyword>
<keyword evidence="10 13" id="KW-1133">Transmembrane helix</keyword>
<dbReference type="GO" id="GO:0046872">
    <property type="term" value="F:metal ion binding"/>
    <property type="evidence" value="ECO:0007669"/>
    <property type="project" value="UniProtKB-KW"/>
</dbReference>
<dbReference type="GO" id="GO:0009061">
    <property type="term" value="P:anaerobic respiration"/>
    <property type="evidence" value="ECO:0007669"/>
    <property type="project" value="TreeGrafter"/>
</dbReference>
<evidence type="ECO:0000256" key="14">
    <source>
        <dbReference type="SAM" id="SignalP"/>
    </source>
</evidence>
<dbReference type="GO" id="GO:0009326">
    <property type="term" value="C:formate dehydrogenase complex"/>
    <property type="evidence" value="ECO:0007669"/>
    <property type="project" value="InterPro"/>
</dbReference>
<evidence type="ECO:0000256" key="5">
    <source>
        <dbReference type="ARBA" id="ARBA00022475"/>
    </source>
</evidence>
<dbReference type="InterPro" id="IPR006471">
    <property type="entry name" value="Formate_DH_gsu"/>
</dbReference>
<dbReference type="PANTHER" id="PTHR30074">
    <property type="entry name" value="FORMATE DEHYDROGENASE, NITRATE-INDUCIBLE, CYTOCHROME B556 FDN SUBUNIT"/>
    <property type="match status" value="1"/>
</dbReference>
<dbReference type="GO" id="GO:0005886">
    <property type="term" value="C:plasma membrane"/>
    <property type="evidence" value="ECO:0007669"/>
    <property type="project" value="UniProtKB-SubCell"/>
</dbReference>
<dbReference type="NCBIfam" id="TIGR01583">
    <property type="entry name" value="formate-DH-gamm"/>
    <property type="match status" value="1"/>
</dbReference>
<dbReference type="Pfam" id="PF01292">
    <property type="entry name" value="Ni_hydr_CYTB"/>
    <property type="match status" value="1"/>
</dbReference>
<evidence type="ECO:0000256" key="9">
    <source>
        <dbReference type="ARBA" id="ARBA00022982"/>
    </source>
</evidence>
<keyword evidence="11" id="KW-0408">Iron</keyword>
<evidence type="ECO:0000313" key="16">
    <source>
        <dbReference type="EMBL" id="SIS96070.1"/>
    </source>
</evidence>
<dbReference type="InterPro" id="IPR051817">
    <property type="entry name" value="FDH_cytochrome_b556_subunit"/>
</dbReference>
<evidence type="ECO:0000256" key="8">
    <source>
        <dbReference type="ARBA" id="ARBA00022723"/>
    </source>
</evidence>
<dbReference type="FunFam" id="1.20.950.20:FF:000002">
    <property type="entry name" value="Formate dehydrogenase cytochrome b556 subunit"/>
    <property type="match status" value="1"/>
</dbReference>
<gene>
    <name evidence="16" type="ORF">SAMN05421760_1099</name>
</gene>
<dbReference type="GO" id="GO:0036397">
    <property type="term" value="F:formate dehydrogenase (quinone) activity"/>
    <property type="evidence" value="ECO:0007669"/>
    <property type="project" value="TreeGrafter"/>
</dbReference>
<dbReference type="SUPFAM" id="SSF81342">
    <property type="entry name" value="Transmembrane di-heme cytochromes"/>
    <property type="match status" value="1"/>
</dbReference>
<evidence type="ECO:0000313" key="17">
    <source>
        <dbReference type="Proteomes" id="UP000185999"/>
    </source>
</evidence>
<comment type="cofactor">
    <cofactor evidence="1">
        <name>heme</name>
        <dbReference type="ChEBI" id="CHEBI:30413"/>
    </cofactor>
</comment>
<dbReference type="GO" id="GO:0015944">
    <property type="term" value="P:formate oxidation"/>
    <property type="evidence" value="ECO:0007669"/>
    <property type="project" value="TreeGrafter"/>
</dbReference>
<dbReference type="GO" id="GO:0008863">
    <property type="term" value="F:formate dehydrogenase (NAD+) activity"/>
    <property type="evidence" value="ECO:0007669"/>
    <property type="project" value="InterPro"/>
</dbReference>
<reference evidence="17" key="1">
    <citation type="submission" date="2017-01" db="EMBL/GenBank/DDBJ databases">
        <authorList>
            <person name="Varghese N."/>
            <person name="Submissions S."/>
        </authorList>
    </citation>
    <scope>NUCLEOTIDE SEQUENCE [LARGE SCALE GENOMIC DNA]</scope>
    <source>
        <strain evidence="17">DSM 22306</strain>
    </source>
</reference>
<keyword evidence="9" id="KW-0249">Electron transport</keyword>
<accession>A0A1N7NCQ7</accession>
<dbReference type="RefSeq" id="WP_054342074.1">
    <property type="nucleotide sequence ID" value="NZ_FTOE01000009.1"/>
</dbReference>
<dbReference type="GO" id="GO:0009055">
    <property type="term" value="F:electron transfer activity"/>
    <property type="evidence" value="ECO:0007669"/>
    <property type="project" value="InterPro"/>
</dbReference>
<keyword evidence="12 13" id="KW-0472">Membrane</keyword>
<dbReference type="InterPro" id="IPR011577">
    <property type="entry name" value="Cyt_b561_bac/Ni-Hgenase"/>
</dbReference>
<keyword evidence="17" id="KW-1185">Reference proteome</keyword>
<evidence type="ECO:0000256" key="11">
    <source>
        <dbReference type="ARBA" id="ARBA00023004"/>
    </source>
</evidence>
<evidence type="ECO:0000256" key="13">
    <source>
        <dbReference type="SAM" id="Phobius"/>
    </source>
</evidence>
<dbReference type="STRING" id="619304.SAMN05421760_1099"/>
<evidence type="ECO:0000256" key="6">
    <source>
        <dbReference type="ARBA" id="ARBA00022617"/>
    </source>
</evidence>
<dbReference type="OrthoDB" id="9790598at2"/>
<feature type="transmembrane region" description="Helical" evidence="13">
    <location>
        <begin position="252"/>
        <end position="273"/>
    </location>
</feature>
<evidence type="ECO:0000256" key="7">
    <source>
        <dbReference type="ARBA" id="ARBA00022692"/>
    </source>
</evidence>
<dbReference type="PANTHER" id="PTHR30074:SF6">
    <property type="entry name" value="FORMATE DEHYDROGENASE GAMMA SUBUNIT"/>
    <property type="match status" value="1"/>
</dbReference>
<comment type="subcellular location">
    <subcellularLocation>
        <location evidence="2">Cell membrane</location>
        <topology evidence="2">Multi-pass membrane protein</topology>
    </subcellularLocation>
</comment>
<organism evidence="16 17">
    <name type="scientific">Neptunomonas antarctica</name>
    <dbReference type="NCBI Taxonomy" id="619304"/>
    <lineage>
        <taxon>Bacteria</taxon>
        <taxon>Pseudomonadati</taxon>
        <taxon>Pseudomonadota</taxon>
        <taxon>Gammaproteobacteria</taxon>
        <taxon>Oceanospirillales</taxon>
        <taxon>Oceanospirillaceae</taxon>
        <taxon>Neptunomonas</taxon>
    </lineage>
</organism>
<feature type="signal peptide" evidence="14">
    <location>
        <begin position="1"/>
        <end position="37"/>
    </location>
</feature>
<evidence type="ECO:0000256" key="10">
    <source>
        <dbReference type="ARBA" id="ARBA00022989"/>
    </source>
</evidence>
<proteinExistence type="inferred from homology"/>
<keyword evidence="5" id="KW-1003">Cell membrane</keyword>
<evidence type="ECO:0000256" key="2">
    <source>
        <dbReference type="ARBA" id="ARBA00004651"/>
    </source>
</evidence>
<comment type="similarity">
    <text evidence="3">Belongs to the formate dehydrogenase gamma subunit family.</text>
</comment>
<protein>
    <submittedName>
        <fullName evidence="16">Formate dehydrogenase gamma subunit</fullName>
    </submittedName>
</protein>
<keyword evidence="7 13" id="KW-0812">Transmembrane</keyword>
<evidence type="ECO:0000256" key="3">
    <source>
        <dbReference type="ARBA" id="ARBA00010747"/>
    </source>
</evidence>